<feature type="transmembrane region" description="Helical" evidence="1">
    <location>
        <begin position="366"/>
        <end position="385"/>
    </location>
</feature>
<name>A0A8H3WV62_9PEZI</name>
<dbReference type="EMBL" id="WOWK01000002">
    <property type="protein sequence ID" value="KAF0331892.1"/>
    <property type="molecule type" value="Genomic_DNA"/>
</dbReference>
<dbReference type="InterPro" id="IPR058257">
    <property type="entry name" value="CorA-like_dom"/>
</dbReference>
<accession>A0A8H3WV62</accession>
<evidence type="ECO:0000256" key="1">
    <source>
        <dbReference type="SAM" id="Phobius"/>
    </source>
</evidence>
<reference evidence="3 4" key="1">
    <citation type="submission" date="2019-12" db="EMBL/GenBank/DDBJ databases">
        <title>A genome sequence resource for the geographically widespread anthracnose pathogen Colletotrichum asianum.</title>
        <authorList>
            <person name="Meng Y."/>
        </authorList>
    </citation>
    <scope>NUCLEOTIDE SEQUENCE [LARGE SCALE GENOMIC DNA]</scope>
    <source>
        <strain evidence="3 4">ICMP 18580</strain>
    </source>
</reference>
<dbReference type="AlphaFoldDB" id="A0A8H3WV62"/>
<protein>
    <recommendedName>
        <fullName evidence="2">CorA-like transporter domain-containing protein</fullName>
    </recommendedName>
</protein>
<evidence type="ECO:0000313" key="4">
    <source>
        <dbReference type="Proteomes" id="UP000434172"/>
    </source>
</evidence>
<keyword evidence="1" id="KW-1133">Transmembrane helix</keyword>
<dbReference type="OrthoDB" id="5396681at2759"/>
<gene>
    <name evidence="3" type="ORF">GQ607_001012</name>
</gene>
<keyword evidence="4" id="KW-1185">Reference proteome</keyword>
<evidence type="ECO:0000259" key="2">
    <source>
        <dbReference type="Pfam" id="PF26616"/>
    </source>
</evidence>
<dbReference type="Proteomes" id="UP000434172">
    <property type="component" value="Unassembled WGS sequence"/>
</dbReference>
<feature type="domain" description="CorA-like transporter" evidence="2">
    <location>
        <begin position="118"/>
        <end position="198"/>
    </location>
</feature>
<evidence type="ECO:0000313" key="3">
    <source>
        <dbReference type="EMBL" id="KAF0331892.1"/>
    </source>
</evidence>
<comment type="caution">
    <text evidence="3">The sequence shown here is derived from an EMBL/GenBank/DDBJ whole genome shotgun (WGS) entry which is preliminary data.</text>
</comment>
<proteinExistence type="predicted"/>
<dbReference type="Pfam" id="PF26616">
    <property type="entry name" value="CorA-like"/>
    <property type="match status" value="1"/>
</dbReference>
<keyword evidence="1" id="KW-0472">Membrane</keyword>
<dbReference type="Gene3D" id="1.20.58.340">
    <property type="entry name" value="Magnesium transport protein CorA, transmembrane region"/>
    <property type="match status" value="1"/>
</dbReference>
<feature type="transmembrane region" description="Helical" evidence="1">
    <location>
        <begin position="319"/>
        <end position="346"/>
    </location>
</feature>
<sequence length="462" mass="52572">MASPSPLPADFQASYNNRDSYPRNLLQKSISSYPIALTSYAKRLDEHANYLCEVDIERVEVCFRDLKANNGAGKDIAKRNIHSPKILTEWLGVRHLNPGPQNQLLGVVEKDPKCRFVFDVVGGNALWIVTKGGLDIQDRFKELTGKDARPEDKSFGDTQECFRSSLSAHLMFCHWSTEDWRGYIKWLEYVIDMETKMAVLAPTSNGYHFTVYTAADIQRFLGWQEKISEAIAMLESNIEVMKSLVRFYTKLEENRDFDLRLSCTDDIEEFCNQLCNMVNDFTLQISRARALVKLTGDRGELIKQHRLERLNQNMEREAIMVRIVTIVTLIYLPATFVSTFFSTDIIKYQGQDSPQGNFSPVAMERWLQVTLPLTSITLLIAYYGNKWAERRSGRRMLTASHLSHSTIPGTEHRPGLGPSLPSAGTLQLPSRVHRAWRLKIWGANSIPLVPVKSTSFTASQIV</sequence>
<keyword evidence="1" id="KW-0812">Transmembrane</keyword>
<organism evidence="3 4">
    <name type="scientific">Colletotrichum asianum</name>
    <dbReference type="NCBI Taxonomy" id="702518"/>
    <lineage>
        <taxon>Eukaryota</taxon>
        <taxon>Fungi</taxon>
        <taxon>Dikarya</taxon>
        <taxon>Ascomycota</taxon>
        <taxon>Pezizomycotina</taxon>
        <taxon>Sordariomycetes</taxon>
        <taxon>Hypocreomycetidae</taxon>
        <taxon>Glomerellales</taxon>
        <taxon>Glomerellaceae</taxon>
        <taxon>Colletotrichum</taxon>
        <taxon>Colletotrichum gloeosporioides species complex</taxon>
    </lineage>
</organism>